<evidence type="ECO:0000313" key="1">
    <source>
        <dbReference type="EMBL" id="KAJ7217700.1"/>
    </source>
</evidence>
<reference evidence="1" key="1">
    <citation type="submission" date="2023-03" db="EMBL/GenBank/DDBJ databases">
        <title>Massive genome expansion in bonnet fungi (Mycena s.s.) driven by repeated elements and novel gene families across ecological guilds.</title>
        <authorList>
            <consortium name="Lawrence Berkeley National Laboratory"/>
            <person name="Harder C.B."/>
            <person name="Miyauchi S."/>
            <person name="Viragh M."/>
            <person name="Kuo A."/>
            <person name="Thoen E."/>
            <person name="Andreopoulos B."/>
            <person name="Lu D."/>
            <person name="Skrede I."/>
            <person name="Drula E."/>
            <person name="Henrissat B."/>
            <person name="Morin E."/>
            <person name="Kohler A."/>
            <person name="Barry K."/>
            <person name="LaButti K."/>
            <person name="Morin E."/>
            <person name="Salamov A."/>
            <person name="Lipzen A."/>
            <person name="Mereny Z."/>
            <person name="Hegedus B."/>
            <person name="Baldrian P."/>
            <person name="Stursova M."/>
            <person name="Weitz H."/>
            <person name="Taylor A."/>
            <person name="Grigoriev I.V."/>
            <person name="Nagy L.G."/>
            <person name="Martin F."/>
            <person name="Kauserud H."/>
        </authorList>
    </citation>
    <scope>NUCLEOTIDE SEQUENCE</scope>
    <source>
        <strain evidence="1">9144</strain>
    </source>
</reference>
<gene>
    <name evidence="1" type="ORF">GGX14DRAFT_561071</name>
</gene>
<comment type="caution">
    <text evidence="1">The sequence shown here is derived from an EMBL/GenBank/DDBJ whole genome shotgun (WGS) entry which is preliminary data.</text>
</comment>
<dbReference type="EMBL" id="JARJCW010000013">
    <property type="protein sequence ID" value="KAJ7217700.1"/>
    <property type="molecule type" value="Genomic_DNA"/>
</dbReference>
<name>A0AAD6VMH9_9AGAR</name>
<evidence type="ECO:0000313" key="2">
    <source>
        <dbReference type="Proteomes" id="UP001219525"/>
    </source>
</evidence>
<accession>A0AAD6VMH9</accession>
<proteinExistence type="predicted"/>
<dbReference type="AlphaFoldDB" id="A0AAD6VMH9"/>
<organism evidence="1 2">
    <name type="scientific">Mycena pura</name>
    <dbReference type="NCBI Taxonomy" id="153505"/>
    <lineage>
        <taxon>Eukaryota</taxon>
        <taxon>Fungi</taxon>
        <taxon>Dikarya</taxon>
        <taxon>Basidiomycota</taxon>
        <taxon>Agaricomycotina</taxon>
        <taxon>Agaricomycetes</taxon>
        <taxon>Agaricomycetidae</taxon>
        <taxon>Agaricales</taxon>
        <taxon>Marasmiineae</taxon>
        <taxon>Mycenaceae</taxon>
        <taxon>Mycena</taxon>
    </lineage>
</organism>
<keyword evidence="2" id="KW-1185">Reference proteome</keyword>
<sequence>MPRARPLHATPRRLHVPAVPLPGRSLSVRRLLLDALRRRRLPPSCARSLERSISMPAPARRCRRPLRRASSFWTTRAAAGFHVPAHAPLSVRGLVLSAPRRNALRTLQGAQPRFRRPALPPCTRLHRRSVQARFVAPHGRRPPPTAAFHCPVHGLPAAAAACTAALRTLHCAGL</sequence>
<protein>
    <submittedName>
        <fullName evidence="1">Uncharacterized protein</fullName>
    </submittedName>
</protein>
<dbReference type="Proteomes" id="UP001219525">
    <property type="component" value="Unassembled WGS sequence"/>
</dbReference>